<evidence type="ECO:0000313" key="2">
    <source>
        <dbReference type="EMBL" id="KIR81221.1"/>
    </source>
</evidence>
<feature type="compositionally biased region" description="Polar residues" evidence="1">
    <location>
        <begin position="432"/>
        <end position="441"/>
    </location>
</feature>
<sequence>MAPNGYYQDAETNFAVWRPNWDHLKCHFYQNLVNAAVDVCLRDASVSSMPSREELCKKVKDYLEGIAKMKKRPKAERDTNRLLKTIRARVNPLSSWINANFQNTPLAHCRESELIRAAFDHGVLKSLLLVDHMEASVHGLSTSHNPLNSQDDEGLTSDANQDDEFQVLCDLYEQERIDEPRWVVLEVWWWSDVIRMAIWTAFELYRSRSAHRPTKVFHLPWEYIDSSMGFRIQESMSKDPQGARANINALRRPEIHVTKGMVDERLIEILKSSNVPEPIDIPFDVTIDKFSSNSSKPPLSELLKVQHHSLWLSVQKHLKPPSYPSPESTARVWSSRCEDNCMNYRQTLRSTYKQSSFDNLHDWLSAQRAEAIYDGCGVSFGPEGTSIDGRAEDDDTEDNLSFLEGLHDPETLLQDFAHPQDLEPTCTPDPAESQSGWSNER</sequence>
<organism evidence="2 3">
    <name type="scientific">Cryptococcus gattii EJB2</name>
    <dbReference type="NCBI Taxonomy" id="1296103"/>
    <lineage>
        <taxon>Eukaryota</taxon>
        <taxon>Fungi</taxon>
        <taxon>Dikarya</taxon>
        <taxon>Basidiomycota</taxon>
        <taxon>Agaricomycotina</taxon>
        <taxon>Tremellomycetes</taxon>
        <taxon>Tremellales</taxon>
        <taxon>Cryptococcaceae</taxon>
        <taxon>Cryptococcus</taxon>
        <taxon>Cryptococcus gattii species complex</taxon>
    </lineage>
</organism>
<proteinExistence type="predicted"/>
<feature type="region of interest" description="Disordered" evidence="1">
    <location>
        <begin position="415"/>
        <end position="441"/>
    </location>
</feature>
<dbReference type="Proteomes" id="UP000054272">
    <property type="component" value="Unassembled WGS sequence"/>
</dbReference>
<name>A0ABR5C0N1_9TREE</name>
<reference evidence="2 3" key="1">
    <citation type="submission" date="2015-01" db="EMBL/GenBank/DDBJ databases">
        <title>The Genome Sequence of Cryptococcus gattii EJB2.</title>
        <authorList>
            <consortium name="The Broad Institute Genomics Platform"/>
            <person name="Cuomo C."/>
            <person name="Litvintseva A."/>
            <person name="Chen Y."/>
            <person name="Heitman J."/>
            <person name="Sun S."/>
            <person name="Springer D."/>
            <person name="Dromer F."/>
            <person name="Young S."/>
            <person name="Zeng Q."/>
            <person name="Gargeya S."/>
            <person name="Abouelleil A."/>
            <person name="Alvarado L."/>
            <person name="Chapman S.B."/>
            <person name="Gainer-Dewar J."/>
            <person name="Goldberg J."/>
            <person name="Griggs A."/>
            <person name="Gujja S."/>
            <person name="Hansen M."/>
            <person name="Howarth C."/>
            <person name="Imamovic A."/>
            <person name="Larimer J."/>
            <person name="Murphy C."/>
            <person name="Naylor J."/>
            <person name="Pearson M."/>
            <person name="Priest M."/>
            <person name="Roberts A."/>
            <person name="Saif S."/>
            <person name="Shea T."/>
            <person name="Sykes S."/>
            <person name="Wortman J."/>
            <person name="Nusbaum C."/>
            <person name="Birren B."/>
        </authorList>
    </citation>
    <scope>NUCLEOTIDE SEQUENCE [LARGE SCALE GENOMIC DNA]</scope>
    <source>
        <strain evidence="2 3">EJB2</strain>
    </source>
</reference>
<keyword evidence="3" id="KW-1185">Reference proteome</keyword>
<evidence type="ECO:0000313" key="3">
    <source>
        <dbReference type="Proteomes" id="UP000054272"/>
    </source>
</evidence>
<evidence type="ECO:0000256" key="1">
    <source>
        <dbReference type="SAM" id="MobiDB-lite"/>
    </source>
</evidence>
<gene>
    <name evidence="2" type="ORF">I306_01707</name>
</gene>
<dbReference type="EMBL" id="KN848608">
    <property type="protein sequence ID" value="KIR81221.1"/>
    <property type="molecule type" value="Genomic_DNA"/>
</dbReference>
<protein>
    <submittedName>
        <fullName evidence="2">Uncharacterized protein</fullName>
    </submittedName>
</protein>
<accession>A0ABR5C0N1</accession>